<gene>
    <name evidence="9" type="ORF">EWH70_33460</name>
</gene>
<evidence type="ECO:0000256" key="5">
    <source>
        <dbReference type="RuleBase" id="RU362125"/>
    </source>
</evidence>
<feature type="domain" description="Acyl-CoA oxidase/dehydrogenase middle" evidence="7">
    <location>
        <begin position="137"/>
        <end position="237"/>
    </location>
</feature>
<dbReference type="Pfam" id="PF00441">
    <property type="entry name" value="Acyl-CoA_dh_1"/>
    <property type="match status" value="1"/>
</dbReference>
<dbReference type="SUPFAM" id="SSF56645">
    <property type="entry name" value="Acyl-CoA dehydrogenase NM domain-like"/>
    <property type="match status" value="1"/>
</dbReference>
<keyword evidence="10" id="KW-1185">Reference proteome</keyword>
<dbReference type="PROSITE" id="PS00072">
    <property type="entry name" value="ACYL_COA_DH_1"/>
    <property type="match status" value="1"/>
</dbReference>
<comment type="cofactor">
    <cofactor evidence="1 5">
        <name>FAD</name>
        <dbReference type="ChEBI" id="CHEBI:57692"/>
    </cofactor>
</comment>
<feature type="domain" description="Acyl-CoA dehydrogenase/oxidase N-terminal" evidence="8">
    <location>
        <begin position="5"/>
        <end position="132"/>
    </location>
</feature>
<dbReference type="InterPro" id="IPR013786">
    <property type="entry name" value="AcylCoA_DH/ox_N"/>
</dbReference>
<sequence>MIEWSETELLIRDAVREFVDKEIRPNVDRLESGELPPYDIIRKLFATFGLDVMAREGVTKLLAKQRSGGGRKSGGSFGGQESMAVIAASELAGVSLGLVASIGVSLGLTAQTILSKGTLAQKERWLPKLATFEHVGAWAITEPDSGSDAFGGMKTYVRRDGDGYVLNGRKTFATNGPYADVIVVYAKLDEGDGADKRARKVLTFVLDKGMAGLTQGKPFKKMGMMSSPTGELFFDDVRLGRDRLLGEREPDASGADSKDEVRSGFTLERIGVAALSLGIINECHRLCVDYAKSRTLWGQEIGRFQLIQLKLARMEIARVNVRNMVFACLEKLREGREITLAEASAMKLYSSEMATEVAMEAVQLFGGNGYMAEYRVEQLARDAKSLMIYAGSNEIQVTHIAKALLG</sequence>
<feature type="domain" description="Acyl-CoA dehydrogenase/oxidase C-terminal" evidence="6">
    <location>
        <begin position="262"/>
        <end position="405"/>
    </location>
</feature>
<evidence type="ECO:0000259" key="7">
    <source>
        <dbReference type="Pfam" id="PF02770"/>
    </source>
</evidence>
<name>A0A4Q7IZI5_9PSEU</name>
<dbReference type="Gene3D" id="2.40.110.10">
    <property type="entry name" value="Butyryl-CoA Dehydrogenase, subunit A, domain 2"/>
    <property type="match status" value="1"/>
</dbReference>
<evidence type="ECO:0000313" key="10">
    <source>
        <dbReference type="Proteomes" id="UP000292003"/>
    </source>
</evidence>
<dbReference type="GO" id="GO:0050660">
    <property type="term" value="F:flavin adenine dinucleotide binding"/>
    <property type="evidence" value="ECO:0007669"/>
    <property type="project" value="InterPro"/>
</dbReference>
<dbReference type="RefSeq" id="WP_130479601.1">
    <property type="nucleotide sequence ID" value="NZ_SFCC01000023.1"/>
</dbReference>
<evidence type="ECO:0000259" key="6">
    <source>
        <dbReference type="Pfam" id="PF00441"/>
    </source>
</evidence>
<dbReference type="Proteomes" id="UP000292003">
    <property type="component" value="Unassembled WGS sequence"/>
</dbReference>
<keyword evidence="5" id="KW-0560">Oxidoreductase</keyword>
<dbReference type="GO" id="GO:0003995">
    <property type="term" value="F:acyl-CoA dehydrogenase activity"/>
    <property type="evidence" value="ECO:0007669"/>
    <property type="project" value="InterPro"/>
</dbReference>
<evidence type="ECO:0000256" key="2">
    <source>
        <dbReference type="ARBA" id="ARBA00009347"/>
    </source>
</evidence>
<dbReference type="EMBL" id="SFCC01000023">
    <property type="protein sequence ID" value="RZQ59503.1"/>
    <property type="molecule type" value="Genomic_DNA"/>
</dbReference>
<dbReference type="Pfam" id="PF02771">
    <property type="entry name" value="Acyl-CoA_dh_N"/>
    <property type="match status" value="1"/>
</dbReference>
<evidence type="ECO:0000259" key="8">
    <source>
        <dbReference type="Pfam" id="PF02771"/>
    </source>
</evidence>
<evidence type="ECO:0000313" key="9">
    <source>
        <dbReference type="EMBL" id="RZQ59503.1"/>
    </source>
</evidence>
<accession>A0A4Q7IZI5</accession>
<organism evidence="9 10">
    <name type="scientific">Amycolatopsis suaedae</name>
    <dbReference type="NCBI Taxonomy" id="2510978"/>
    <lineage>
        <taxon>Bacteria</taxon>
        <taxon>Bacillati</taxon>
        <taxon>Actinomycetota</taxon>
        <taxon>Actinomycetes</taxon>
        <taxon>Pseudonocardiales</taxon>
        <taxon>Pseudonocardiaceae</taxon>
        <taxon>Amycolatopsis</taxon>
    </lineage>
</organism>
<dbReference type="SUPFAM" id="SSF47203">
    <property type="entry name" value="Acyl-CoA dehydrogenase C-terminal domain-like"/>
    <property type="match status" value="1"/>
</dbReference>
<dbReference type="InterPro" id="IPR037069">
    <property type="entry name" value="AcylCoA_DH/ox_N_sf"/>
</dbReference>
<dbReference type="PANTHER" id="PTHR43884:SF12">
    <property type="entry name" value="ISOVALERYL-COA DEHYDROGENASE, MITOCHONDRIAL-RELATED"/>
    <property type="match status" value="1"/>
</dbReference>
<evidence type="ECO:0000256" key="4">
    <source>
        <dbReference type="ARBA" id="ARBA00022827"/>
    </source>
</evidence>
<dbReference type="PANTHER" id="PTHR43884">
    <property type="entry name" value="ACYL-COA DEHYDROGENASE"/>
    <property type="match status" value="1"/>
</dbReference>
<dbReference type="AlphaFoldDB" id="A0A4Q7IZI5"/>
<dbReference type="InterPro" id="IPR009100">
    <property type="entry name" value="AcylCoA_DH/oxidase_NM_dom_sf"/>
</dbReference>
<dbReference type="InterPro" id="IPR009075">
    <property type="entry name" value="AcylCo_DH/oxidase_C"/>
</dbReference>
<comment type="caution">
    <text evidence="9">The sequence shown here is derived from an EMBL/GenBank/DDBJ whole genome shotgun (WGS) entry which is preliminary data.</text>
</comment>
<dbReference type="Gene3D" id="1.20.140.10">
    <property type="entry name" value="Butyryl-CoA Dehydrogenase, subunit A, domain 3"/>
    <property type="match status" value="1"/>
</dbReference>
<dbReference type="OrthoDB" id="8876745at2"/>
<dbReference type="InterPro" id="IPR036250">
    <property type="entry name" value="AcylCo_DH-like_C"/>
</dbReference>
<evidence type="ECO:0000256" key="1">
    <source>
        <dbReference type="ARBA" id="ARBA00001974"/>
    </source>
</evidence>
<keyword evidence="3 5" id="KW-0285">Flavoprotein</keyword>
<dbReference type="InterPro" id="IPR006089">
    <property type="entry name" value="Acyl-CoA_DH_CS"/>
</dbReference>
<protein>
    <submittedName>
        <fullName evidence="9">Acyl-CoA dehydrogenase</fullName>
    </submittedName>
</protein>
<dbReference type="Gene3D" id="1.10.540.10">
    <property type="entry name" value="Acyl-CoA dehydrogenase/oxidase, N-terminal domain"/>
    <property type="match status" value="1"/>
</dbReference>
<keyword evidence="4 5" id="KW-0274">FAD</keyword>
<dbReference type="InterPro" id="IPR006091">
    <property type="entry name" value="Acyl-CoA_Oxase/DH_mid-dom"/>
</dbReference>
<evidence type="ECO:0000256" key="3">
    <source>
        <dbReference type="ARBA" id="ARBA00022630"/>
    </source>
</evidence>
<comment type="similarity">
    <text evidence="2 5">Belongs to the acyl-CoA dehydrogenase family.</text>
</comment>
<dbReference type="InterPro" id="IPR046373">
    <property type="entry name" value="Acyl-CoA_Oxase/DH_mid-dom_sf"/>
</dbReference>
<reference evidence="9 10" key="1">
    <citation type="submission" date="2019-02" db="EMBL/GenBank/DDBJ databases">
        <title>Draft genome sequence of Amycolatopsis sp. 8-3EHSu isolated from roots of Suaeda maritima.</title>
        <authorList>
            <person name="Duangmal K."/>
            <person name="Chantavorakit T."/>
        </authorList>
    </citation>
    <scope>NUCLEOTIDE SEQUENCE [LARGE SCALE GENOMIC DNA]</scope>
    <source>
        <strain evidence="9 10">8-3EHSu</strain>
    </source>
</reference>
<proteinExistence type="inferred from homology"/>
<dbReference type="Pfam" id="PF02770">
    <property type="entry name" value="Acyl-CoA_dh_M"/>
    <property type="match status" value="1"/>
</dbReference>